<dbReference type="Proteomes" id="UP000863257">
    <property type="component" value="Unassembled WGS sequence"/>
</dbReference>
<comment type="subcellular location">
    <subcellularLocation>
        <location evidence="1">Membrane</location>
        <topology evidence="1">Multi-pass membrane protein</topology>
    </subcellularLocation>
</comment>
<dbReference type="InterPro" id="IPR006214">
    <property type="entry name" value="Bax_inhibitor_1-related"/>
</dbReference>
<feature type="transmembrane region" description="Helical" evidence="5">
    <location>
        <begin position="181"/>
        <end position="200"/>
    </location>
</feature>
<accession>A0A8H9K581</accession>
<dbReference type="GO" id="GO:0016020">
    <property type="term" value="C:membrane"/>
    <property type="evidence" value="ECO:0007669"/>
    <property type="project" value="UniProtKB-SubCell"/>
</dbReference>
<feature type="transmembrane region" description="Helical" evidence="5">
    <location>
        <begin position="41"/>
        <end position="59"/>
    </location>
</feature>
<feature type="transmembrane region" description="Helical" evidence="5">
    <location>
        <begin position="150"/>
        <end position="169"/>
    </location>
</feature>
<evidence type="ECO:0000256" key="2">
    <source>
        <dbReference type="ARBA" id="ARBA00022692"/>
    </source>
</evidence>
<feature type="transmembrane region" description="Helical" evidence="5">
    <location>
        <begin position="12"/>
        <end position="29"/>
    </location>
</feature>
<sequence>MQNSISRSAYNFIIGSCLTWGFMLSWLLAKTIDPMVVINGGWTFLIGYIVAVVVGIGMVHASNNPVISFIGFNIIVIPMGTVLGAAISVVDPAIVHEAVLLTALITGVMMIMATLFPQSCLGLGRALFVALIALIVAHLVVYFMDYEVGSLLSYLGAGLFSLFIAYDWARAQNEPATVDNAIDSAAGLFISIMNLLFNLLDILNSD</sequence>
<proteinExistence type="predicted"/>
<organism evidence="6">
    <name type="scientific">Vibrio vulnificus</name>
    <dbReference type="NCBI Taxonomy" id="672"/>
    <lineage>
        <taxon>Bacteria</taxon>
        <taxon>Pseudomonadati</taxon>
        <taxon>Pseudomonadota</taxon>
        <taxon>Gammaproteobacteria</taxon>
        <taxon>Vibrionales</taxon>
        <taxon>Vibrionaceae</taxon>
        <taxon>Vibrio</taxon>
    </lineage>
</organism>
<reference evidence="6" key="2">
    <citation type="submission" date="2019-01" db="EMBL/GenBank/DDBJ databases">
        <authorList>
            <consortium name="NCBI Pathogen Detection Project"/>
        </authorList>
    </citation>
    <scope>NUCLEOTIDE SEQUENCE</scope>
    <source>
        <strain evidence="6">BCW_3452</strain>
    </source>
</reference>
<dbReference type="EMBL" id="DACRBY010000001">
    <property type="protein sequence ID" value="HAS8538325.1"/>
    <property type="molecule type" value="Genomic_DNA"/>
</dbReference>
<feature type="transmembrane region" description="Helical" evidence="5">
    <location>
        <begin position="66"/>
        <end position="87"/>
    </location>
</feature>
<evidence type="ECO:0000313" key="6">
    <source>
        <dbReference type="EMBL" id="HAS8538325.1"/>
    </source>
</evidence>
<evidence type="ECO:0008006" key="7">
    <source>
        <dbReference type="Google" id="ProtNLM"/>
    </source>
</evidence>
<keyword evidence="2 5" id="KW-0812">Transmembrane</keyword>
<feature type="transmembrane region" description="Helical" evidence="5">
    <location>
        <begin position="93"/>
        <end position="116"/>
    </location>
</feature>
<gene>
    <name evidence="6" type="ORF">I7730_00735</name>
</gene>
<feature type="transmembrane region" description="Helical" evidence="5">
    <location>
        <begin position="123"/>
        <end position="144"/>
    </location>
</feature>
<evidence type="ECO:0000256" key="3">
    <source>
        <dbReference type="ARBA" id="ARBA00022989"/>
    </source>
</evidence>
<evidence type="ECO:0000256" key="1">
    <source>
        <dbReference type="ARBA" id="ARBA00004141"/>
    </source>
</evidence>
<dbReference type="Pfam" id="PF01027">
    <property type="entry name" value="Bax1-I"/>
    <property type="match status" value="1"/>
</dbReference>
<name>A0A8H9K581_VIBVL</name>
<comment type="caution">
    <text evidence="6">The sequence shown here is derived from an EMBL/GenBank/DDBJ whole genome shotgun (WGS) entry which is preliminary data.</text>
</comment>
<evidence type="ECO:0000256" key="4">
    <source>
        <dbReference type="ARBA" id="ARBA00023136"/>
    </source>
</evidence>
<dbReference type="AlphaFoldDB" id="A0A8H9K581"/>
<keyword evidence="4 5" id="KW-0472">Membrane</keyword>
<keyword evidence="3 5" id="KW-1133">Transmembrane helix</keyword>
<protein>
    <recommendedName>
        <fullName evidence="7">Bax inhibitor-1/YccA family protein</fullName>
    </recommendedName>
</protein>
<evidence type="ECO:0000256" key="5">
    <source>
        <dbReference type="SAM" id="Phobius"/>
    </source>
</evidence>
<reference evidence="6" key="1">
    <citation type="journal article" date="2018" name="Genome Biol.">
        <title>SKESA: strategic k-mer extension for scrupulous assemblies.</title>
        <authorList>
            <person name="Souvorov A."/>
            <person name="Agarwala R."/>
            <person name="Lipman D.J."/>
        </authorList>
    </citation>
    <scope>NUCLEOTIDE SEQUENCE</scope>
    <source>
        <strain evidence="6">BCW_3452</strain>
    </source>
</reference>